<evidence type="ECO:0000313" key="3">
    <source>
        <dbReference type="Proteomes" id="UP000233551"/>
    </source>
</evidence>
<accession>A0A2I0KHM8</accession>
<comment type="caution">
    <text evidence="2">The sequence shown here is derived from an EMBL/GenBank/DDBJ whole genome shotgun (WGS) entry which is preliminary data.</text>
</comment>
<sequence length="132" mass="14884">MDAREKESPLAILRPKGRGPASYPGLGQRGLKEPGVRSNRSNGWRKSHVTLLIDVGSVELPSHVWPRFTYLIRVVFHIDTTRKEVVSRNNTRFRTRVARARYVGALDPVIDKRGCWALCISYPGNSGSTRNK</sequence>
<evidence type="ECO:0000256" key="1">
    <source>
        <dbReference type="SAM" id="MobiDB-lite"/>
    </source>
</evidence>
<dbReference type="Proteomes" id="UP000233551">
    <property type="component" value="Unassembled WGS sequence"/>
</dbReference>
<feature type="region of interest" description="Disordered" evidence="1">
    <location>
        <begin position="1"/>
        <end position="42"/>
    </location>
</feature>
<keyword evidence="3" id="KW-1185">Reference proteome</keyword>
<evidence type="ECO:0000313" key="2">
    <source>
        <dbReference type="EMBL" id="PKI68014.1"/>
    </source>
</evidence>
<name>A0A2I0KHM8_PUNGR</name>
<reference evidence="2 3" key="1">
    <citation type="submission" date="2017-11" db="EMBL/GenBank/DDBJ databases">
        <title>De-novo sequencing of pomegranate (Punica granatum L.) genome.</title>
        <authorList>
            <person name="Akparov Z."/>
            <person name="Amiraslanov A."/>
            <person name="Hajiyeva S."/>
            <person name="Abbasov M."/>
            <person name="Kaur K."/>
            <person name="Hamwieh A."/>
            <person name="Solovyev V."/>
            <person name="Salamov A."/>
            <person name="Braich B."/>
            <person name="Kosarev P."/>
            <person name="Mahmoud A."/>
            <person name="Hajiyev E."/>
            <person name="Babayeva S."/>
            <person name="Izzatullayeva V."/>
            <person name="Mammadov A."/>
            <person name="Mammadov A."/>
            <person name="Sharifova S."/>
            <person name="Ojaghi J."/>
            <person name="Eynullazada K."/>
            <person name="Bayramov B."/>
            <person name="Abdulazimova A."/>
            <person name="Shahmuradov I."/>
        </authorList>
    </citation>
    <scope>NUCLEOTIDE SEQUENCE [LARGE SCALE GENOMIC DNA]</scope>
    <source>
        <strain evidence="3">cv. AG2017</strain>
        <tissue evidence="2">Leaf</tissue>
    </source>
</reference>
<dbReference type="AlphaFoldDB" id="A0A2I0KHM8"/>
<dbReference type="EMBL" id="PGOL01000571">
    <property type="protein sequence ID" value="PKI68014.1"/>
    <property type="molecule type" value="Genomic_DNA"/>
</dbReference>
<protein>
    <submittedName>
        <fullName evidence="2">Uncharacterized protein</fullName>
    </submittedName>
</protein>
<gene>
    <name evidence="2" type="ORF">CRG98_011610</name>
</gene>
<organism evidence="2 3">
    <name type="scientific">Punica granatum</name>
    <name type="common">Pomegranate</name>
    <dbReference type="NCBI Taxonomy" id="22663"/>
    <lineage>
        <taxon>Eukaryota</taxon>
        <taxon>Viridiplantae</taxon>
        <taxon>Streptophyta</taxon>
        <taxon>Embryophyta</taxon>
        <taxon>Tracheophyta</taxon>
        <taxon>Spermatophyta</taxon>
        <taxon>Magnoliopsida</taxon>
        <taxon>eudicotyledons</taxon>
        <taxon>Gunneridae</taxon>
        <taxon>Pentapetalae</taxon>
        <taxon>rosids</taxon>
        <taxon>malvids</taxon>
        <taxon>Myrtales</taxon>
        <taxon>Lythraceae</taxon>
        <taxon>Punica</taxon>
    </lineage>
</organism>
<proteinExistence type="predicted"/>